<evidence type="ECO:0000256" key="7">
    <source>
        <dbReference type="ARBA" id="ARBA00023242"/>
    </source>
</evidence>
<evidence type="ECO:0000256" key="4">
    <source>
        <dbReference type="ARBA" id="ARBA00022927"/>
    </source>
</evidence>
<keyword evidence="15" id="KW-1185">Reference proteome</keyword>
<accession>A0AAW0E2Y3</accession>
<evidence type="ECO:0000256" key="5">
    <source>
        <dbReference type="ARBA" id="ARBA00023010"/>
    </source>
</evidence>
<protein>
    <recommendedName>
        <fullName evidence="9">Nucleoporin NUP188</fullName>
    </recommendedName>
</protein>
<dbReference type="Proteomes" id="UP001383192">
    <property type="component" value="Unassembled WGS sequence"/>
</dbReference>
<dbReference type="GO" id="GO:0006405">
    <property type="term" value="P:RNA export from nucleus"/>
    <property type="evidence" value="ECO:0007669"/>
    <property type="project" value="TreeGrafter"/>
</dbReference>
<evidence type="ECO:0000259" key="13">
    <source>
        <dbReference type="Pfam" id="PF21093"/>
    </source>
</evidence>
<feature type="domain" description="Nucleoporin Nup188 N-terminal subdomain III" evidence="13">
    <location>
        <begin position="685"/>
        <end position="1097"/>
    </location>
</feature>
<dbReference type="PANTHER" id="PTHR31431:SF1">
    <property type="entry name" value="NUCLEOPORIN NUP188"/>
    <property type="match status" value="1"/>
</dbReference>
<comment type="subcellular location">
    <subcellularLocation>
        <location evidence="1">Nucleus</location>
        <location evidence="1">Nuclear pore complex</location>
    </subcellularLocation>
</comment>
<gene>
    <name evidence="14" type="ORF">VNI00_002255</name>
</gene>
<keyword evidence="7" id="KW-0539">Nucleus</keyword>
<dbReference type="GO" id="GO:0017056">
    <property type="term" value="F:structural constituent of nuclear pore"/>
    <property type="evidence" value="ECO:0007669"/>
    <property type="project" value="InterPro"/>
</dbReference>
<dbReference type="InterPro" id="IPR048883">
    <property type="entry name" value="Nup188_N-subdom_III"/>
</dbReference>
<reference evidence="14 15" key="1">
    <citation type="submission" date="2024-01" db="EMBL/GenBank/DDBJ databases">
        <title>A draft genome for a cacao thread blight-causing isolate of Paramarasmius palmivorus.</title>
        <authorList>
            <person name="Baruah I.K."/>
            <person name="Bukari Y."/>
            <person name="Amoako-Attah I."/>
            <person name="Meinhardt L.W."/>
            <person name="Bailey B.A."/>
            <person name="Cohen S.P."/>
        </authorList>
    </citation>
    <scope>NUCLEOTIDE SEQUENCE [LARGE SCALE GENOMIC DNA]</scope>
    <source>
        <strain evidence="14 15">GH-12</strain>
    </source>
</reference>
<dbReference type="Pfam" id="PF18378">
    <property type="entry name" value="Nup188_C"/>
    <property type="match status" value="1"/>
</dbReference>
<keyword evidence="6" id="KW-0906">Nuclear pore complex</keyword>
<dbReference type="PANTHER" id="PTHR31431">
    <property type="entry name" value="NUCLEOPORIN NUP188 HOMOLOG"/>
    <property type="match status" value="1"/>
</dbReference>
<dbReference type="Pfam" id="PF21093">
    <property type="entry name" value="Nup188_N-subdom_III"/>
    <property type="match status" value="1"/>
</dbReference>
<feature type="region of interest" description="Disordered" evidence="10">
    <location>
        <begin position="1936"/>
        <end position="1965"/>
    </location>
</feature>
<evidence type="ECO:0000259" key="11">
    <source>
        <dbReference type="Pfam" id="PF10487"/>
    </source>
</evidence>
<evidence type="ECO:0000259" key="12">
    <source>
        <dbReference type="Pfam" id="PF18378"/>
    </source>
</evidence>
<evidence type="ECO:0000313" key="15">
    <source>
        <dbReference type="Proteomes" id="UP001383192"/>
    </source>
</evidence>
<evidence type="ECO:0000256" key="6">
    <source>
        <dbReference type="ARBA" id="ARBA00023132"/>
    </source>
</evidence>
<dbReference type="InterPro" id="IPR041634">
    <property type="entry name" value="Nup188_C"/>
</dbReference>
<dbReference type="EMBL" id="JAYKXP010000005">
    <property type="protein sequence ID" value="KAK7058619.1"/>
    <property type="molecule type" value="Genomic_DNA"/>
</dbReference>
<feature type="domain" description="Nuclear pore protein Nup188 C-terminal" evidence="12">
    <location>
        <begin position="1476"/>
        <end position="1644"/>
    </location>
</feature>
<dbReference type="InterPro" id="IPR044840">
    <property type="entry name" value="Nup188"/>
</dbReference>
<proteinExistence type="inferred from homology"/>
<comment type="caution">
    <text evidence="14">The sequence shown here is derived from an EMBL/GenBank/DDBJ whole genome shotgun (WGS) entry which is preliminary data.</text>
</comment>
<name>A0AAW0E2Y3_9AGAR</name>
<evidence type="ECO:0000256" key="8">
    <source>
        <dbReference type="ARBA" id="ARBA00038387"/>
    </source>
</evidence>
<keyword evidence="2" id="KW-0813">Transport</keyword>
<evidence type="ECO:0000256" key="10">
    <source>
        <dbReference type="SAM" id="MobiDB-lite"/>
    </source>
</evidence>
<feature type="domain" description="Nucleoporin Nup188 N-terminal" evidence="11">
    <location>
        <begin position="51"/>
        <end position="354"/>
    </location>
</feature>
<dbReference type="GO" id="GO:0006606">
    <property type="term" value="P:protein import into nucleus"/>
    <property type="evidence" value="ECO:0007669"/>
    <property type="project" value="TreeGrafter"/>
</dbReference>
<comment type="similarity">
    <text evidence="8">Belongs to the Nup188 family.</text>
</comment>
<dbReference type="InterPro" id="IPR018864">
    <property type="entry name" value="Nucleoporin_Nup188_N"/>
</dbReference>
<dbReference type="Pfam" id="PF10487">
    <property type="entry name" value="Nup188_N"/>
    <property type="match status" value="1"/>
</dbReference>
<keyword evidence="3" id="KW-0509">mRNA transport</keyword>
<keyword evidence="5" id="KW-0811">Translocation</keyword>
<dbReference type="GO" id="GO:0051028">
    <property type="term" value="P:mRNA transport"/>
    <property type="evidence" value="ECO:0007669"/>
    <property type="project" value="UniProtKB-KW"/>
</dbReference>
<evidence type="ECO:0000256" key="9">
    <source>
        <dbReference type="ARBA" id="ARBA00040174"/>
    </source>
</evidence>
<sequence>MSAGKQRERSSLVDVTYSHLHSALAGHIEGTSTEQIREFISPRLPQLKAAFDAFGKPSDASRKKVASGSVTLEDGVILRVEEPDKAFVFAISSAFNIDEIQALILLRSFLYNQGLPQKPDGDSNASLVEELVEAITPFYFSERLCLLRVFIPLFRAKENPSDPIHTISLDILPQIVPDGQAFAELLLSEYDRKAKEKLPSTVSNDPRAASRWAKQNGKEQVVVLEVLFWTLWGSVACNGPIVQRVFEAVYSSNLGSEQQNATLLLDEEGTQLTEIRASLWIIISIEVLELETVADPIRLEISDSPANKDFYTSSPSALKRIHELVTSNDKPQYACIYLAWTFVVSRIAATAMELKEIPTSYRDLLESLVPHLSRAYSKDREPAHASMARRCLEPTFGLFHLMSTLLTSSPLFVTSLALKTGSTVTDANAIAFRSVFKGLIIALLELVPVELIPELEAFIDVWTALFGRSEIASITGICIQFWQSDWQNGAARRALFDLARSRFPVQCRPLIRLLRSMSGSGFLDTDPIATVESPRIFEESKEERALCARYVFHYFDNLPTFTQLIPASACTGAHALFEKQIEQYGTSHSAGLTYTNMVPLVLPGGSVLPVGSKGSLLSGDGGELLVVSWRHKHSGWKLMLDVLTAYINQCHSGNRRGRPGVYSRSRTNQDIKLSLMDIGLETNGELDEVLVTDILDLIRSLIHGNPTQGEHLMQAFESGQASNSPAETDSTPDLVQLTTMILEEALSRLSARPTITPPHRLITSALGVLSAILAIPGYSTRVWIYIRSTTSLFGSEKNPGYTSATLATERVTGTYTMTLALLDLVQQLCDEASVHVIPDDPQLRKIKDEVLLRAVKFVHTEVWVEHLGWKYTRLGDRFELGRRISSLYLKILHYTPRVVDDSPFVRLSRAILNLLISKASTSAISPVVSAIASGAQMLKILYDSRRYSDAGSLIALVESHLQLIRLVLHTKCTSEMSTTPCLLEQALCGQVTGGAASHDPYRSKLNPIDALCFYVRQRDAGLVVPLEAIRVLTALCISLSMSRSFPSSIVGHMSDAESVVNSFVRIVQHPYDEPELRYAIWNFMSVSMDKEPALGGLLVAGQFSSITDVKGKGKAIESGGNNGIPPKAINIACDTMANWEQLWEANPQLLSSVLRFLYVVWQHGLEHKGSLEKVRSQVDLWKQVSGVGCSELGPIPEFETETYVQVDGRRRSNLHECVIEHCHRTVAKAFALRMIGLDIGMHLQSQPKDKPPTKAVSFQAIEPRLRSQDDLTELLSEATPSSYVPDLHDRLSDLFTDKFPGLTVAQLESKWMADEREYGDDFFYSAALLHSRLQSHRSDLTGFEDVESAERQLTSINLNLSLSHTQTSLVEAWQFLLNQVKPYLGTDNGEKPILFSVASLISFDLTQEKRLGDMAASIHGNRLSLLLAVLELAWFFDSEKKTEIKSFIEIIDSIRGIVLNEYQPPSKAIQGTCPIPFHRPLLHLVYFCTKSARRLIRRPKALEGDQRQKISLLMEASLNLVIDGLRVVFMAAASRADDALDQDMELLIAVFEQCTRLDITPSSISWLARCQETDVIKASLELYTRIDLVGLSDLQSLSVRKRPLYSCHILTFHMALASIPLVAERFANEGVLSAYSNTNLTGVVSAGLLDEILPELPGLRSPAHQAYCSMLAVVSGVVLVMGKYNHYFDTESCGLVQLFGDQIARALSWHAGESITFPLIEELEQTLNLFHSIALDAQSADAHPEVANVMRVFSPLALRLLQQLNYAISHPNHLASLFEPITADDRALQDQSSSSGDVMKRPLIVHLIHRLFQISTSIVSTLVCISKADVVLTGDQHDWPLQEALVVPHSKVVLGETASIGTLLELGNSTLDVLKNLCNLPAGQSMIQAPTMAENKSTSQLDVRQGVTVTRRHLEGILTYTVTQLAMWLSKPDFDGPSTDMETDEQSMDIQKTDPSKDRRAPRSSVALGDRMRRGMTGEMAADIQSLLNKAKPVITKSETVLGSGWTDITPILLNFLQDRVISATS</sequence>
<dbReference type="GO" id="GO:0044611">
    <property type="term" value="C:nuclear pore inner ring"/>
    <property type="evidence" value="ECO:0007669"/>
    <property type="project" value="TreeGrafter"/>
</dbReference>
<feature type="compositionally biased region" description="Basic and acidic residues" evidence="10">
    <location>
        <begin position="1951"/>
        <end position="1961"/>
    </location>
</feature>
<organism evidence="14 15">
    <name type="scientific">Paramarasmius palmivorus</name>
    <dbReference type="NCBI Taxonomy" id="297713"/>
    <lineage>
        <taxon>Eukaryota</taxon>
        <taxon>Fungi</taxon>
        <taxon>Dikarya</taxon>
        <taxon>Basidiomycota</taxon>
        <taxon>Agaricomycotina</taxon>
        <taxon>Agaricomycetes</taxon>
        <taxon>Agaricomycetidae</taxon>
        <taxon>Agaricales</taxon>
        <taxon>Marasmiineae</taxon>
        <taxon>Marasmiaceae</taxon>
        <taxon>Paramarasmius</taxon>
    </lineage>
</organism>
<keyword evidence="4" id="KW-0653">Protein transport</keyword>
<evidence type="ECO:0000313" key="14">
    <source>
        <dbReference type="EMBL" id="KAK7058619.1"/>
    </source>
</evidence>
<dbReference type="Gene3D" id="1.25.10.70">
    <property type="match status" value="1"/>
</dbReference>
<evidence type="ECO:0000256" key="2">
    <source>
        <dbReference type="ARBA" id="ARBA00022448"/>
    </source>
</evidence>
<evidence type="ECO:0000256" key="1">
    <source>
        <dbReference type="ARBA" id="ARBA00004567"/>
    </source>
</evidence>
<evidence type="ECO:0000256" key="3">
    <source>
        <dbReference type="ARBA" id="ARBA00022816"/>
    </source>
</evidence>